<accession>A0ABU2ZIR7</accession>
<protein>
    <recommendedName>
        <fullName evidence="4">Methyltransferase</fullName>
    </recommendedName>
</protein>
<dbReference type="SUPFAM" id="SSF53335">
    <property type="entry name" value="S-adenosyl-L-methionine-dependent methyltransferases"/>
    <property type="match status" value="1"/>
</dbReference>
<dbReference type="RefSeq" id="WP_311341086.1">
    <property type="nucleotide sequence ID" value="NZ_JAVRHS010000008.1"/>
</dbReference>
<keyword evidence="1" id="KW-0732">Signal</keyword>
<feature type="chain" id="PRO_5045331794" description="Methyltransferase" evidence="1">
    <location>
        <begin position="22"/>
        <end position="284"/>
    </location>
</feature>
<dbReference type="InterPro" id="IPR016980">
    <property type="entry name" value="S-AdoMet-dep_MeTrfase_Alr7345"/>
</dbReference>
<sequence>MKTMLTAMIAPLALVAMPAMADHHAALHPMASDPAMDNAAPQSAVQDAGRTADAVRDIWRHPAETLAFFQVKPGMTVIDYMPAGGWYTRVLVPYLGAQGRYIGLTPDAARSDDARSAQYFAGLPGKFAQELPKWNLAGAPVMTVASDAPDLAAYEGRVDRALIFREMHNLFRSGLINNELTRIRALLTDEGMLGIVQHRAGPSAPASYTEGSKGYLRQKDVVALVEAHGFDLVDSSEINANPRDTANHPAGVWELSPNFSTKRNAELEPIGESDRMTLLFRKRS</sequence>
<evidence type="ECO:0000256" key="1">
    <source>
        <dbReference type="SAM" id="SignalP"/>
    </source>
</evidence>
<dbReference type="EMBL" id="JAVRHS010000008">
    <property type="protein sequence ID" value="MDT0576506.1"/>
    <property type="molecule type" value="Genomic_DNA"/>
</dbReference>
<feature type="signal peptide" evidence="1">
    <location>
        <begin position="1"/>
        <end position="21"/>
    </location>
</feature>
<comment type="caution">
    <text evidence="2">The sequence shown here is derived from an EMBL/GenBank/DDBJ whole genome shotgun (WGS) entry which is preliminary data.</text>
</comment>
<dbReference type="Proteomes" id="UP001259803">
    <property type="component" value="Unassembled WGS sequence"/>
</dbReference>
<dbReference type="PIRSF" id="PIRSF031679">
    <property type="entry name" value="Mtase_Alr7345_prd"/>
    <property type="match status" value="1"/>
</dbReference>
<name>A0ABU2ZIR7_9SPHN</name>
<evidence type="ECO:0000313" key="2">
    <source>
        <dbReference type="EMBL" id="MDT0576506.1"/>
    </source>
</evidence>
<organism evidence="2 3">
    <name type="scientific">Croceicoccus esteveae</name>
    <dbReference type="NCBI Taxonomy" id="3075597"/>
    <lineage>
        <taxon>Bacteria</taxon>
        <taxon>Pseudomonadati</taxon>
        <taxon>Pseudomonadota</taxon>
        <taxon>Alphaproteobacteria</taxon>
        <taxon>Sphingomonadales</taxon>
        <taxon>Erythrobacteraceae</taxon>
        <taxon>Croceicoccus</taxon>
    </lineage>
</organism>
<dbReference type="Gene3D" id="3.40.50.150">
    <property type="entry name" value="Vaccinia Virus protein VP39"/>
    <property type="match status" value="1"/>
</dbReference>
<keyword evidence="3" id="KW-1185">Reference proteome</keyword>
<evidence type="ECO:0008006" key="4">
    <source>
        <dbReference type="Google" id="ProtNLM"/>
    </source>
</evidence>
<evidence type="ECO:0000313" key="3">
    <source>
        <dbReference type="Proteomes" id="UP001259803"/>
    </source>
</evidence>
<reference evidence="2 3" key="1">
    <citation type="submission" date="2023-09" db="EMBL/GenBank/DDBJ databases">
        <authorList>
            <person name="Rey-Velasco X."/>
        </authorList>
    </citation>
    <scope>NUCLEOTIDE SEQUENCE [LARGE SCALE GENOMIC DNA]</scope>
    <source>
        <strain evidence="2 3">F390</strain>
    </source>
</reference>
<proteinExistence type="predicted"/>
<gene>
    <name evidence="2" type="ORF">RM533_09935</name>
</gene>
<dbReference type="InterPro" id="IPR029063">
    <property type="entry name" value="SAM-dependent_MTases_sf"/>
</dbReference>